<dbReference type="PROSITE" id="PS50009">
    <property type="entry name" value="RASGEF_CAT"/>
    <property type="match status" value="1"/>
</dbReference>
<sequence length="992" mass="114145">MSIDRMTFDRIIPNRLRKSRNEKLHDLNNPPVFLPIKQLSRRVQLQKNFDNFNHSCNYLKNVIRIGTRSQIPCVIIALMEHVSSLLKLCDTWSSMINDPENLLSQYRRDVLVNLTELVKILDFFEETGENNSQATHILYKVFMSIERLKNTLFESLPPEDDNDQDSCSSAASTPGSPPLSPKLGTNSRIATFTKAKSIPTSITHHITELEHSPMVRRRLQTPVQTHSTKSMIITHSRNHLSNQPMSGSFSSINIRSSSSIPNIANGGHNQRNHLQVPANYKTLVLPLPNSLTHSSSLGSELEYNGNTTPTPMKKLSAPNSLQYKKRFQAMKYDPFQNRTHTYTYDTDLDAPALPVKSTRNIIPQLVYNQDSVRRNVWEDNCIGKVRDRANTTDHVIEQSQDSLEVKQINLSPKGSTTPDLRHITRVNAVDSMTENSSFPQHSYLSSGTISSPDASPLPRRLTQDAAMLNRTLSITEQEYEEARVQVAAQLRNTTIENGAPAIPPKRRQVISYLTLLKQQTHSYEFPVDEYEPLYVAHTSPAVLPPPMPVKKRNSRNLEKSTDSEFTQNIQYDHSQQSSLGSEIEFKTSPLSESTEKNPLYMYEVTHLLQFIQEDEGHSLRGGPPDALIAYATTVSSSQIGNIFCEAFIHTYTTFINFENLLDKLSLRFFHMKQKKNFTNCKNIIILLTRTIRELRISISEEHKMLIQQIIYSLIIDDLILGISLKQELDSYQARLRNENSFTDELPPSPRDFSLPQSQILEFKASIMAEQMTLMDMNLFKKVTNQELLAWAKDQTEGYNLSKFTAHFNNVSYWCQTRILTQENENLRKDVLRKIMKVMKYLRRMNNFNSYNAVFSSLESSSISRLELLDHFMKEMEEPRALMNPTKSFKSFRKTYAETNPPCISHLCLYLNDLTFINLGTKEFLDDEEINLNFSKQWTLYQTLKQLDKCRHKDYEYKVDKSVVDFFGDFSDHLSEKELYQLSCQIRPRAIHV</sequence>
<dbReference type="Proteomes" id="UP001165289">
    <property type="component" value="Unassembled WGS sequence"/>
</dbReference>
<protein>
    <submittedName>
        <fullName evidence="7">Rap guanine nucleotide exchange factor 1-like isoform X7</fullName>
    </submittedName>
</protein>
<evidence type="ECO:0000259" key="6">
    <source>
        <dbReference type="PROSITE" id="PS50212"/>
    </source>
</evidence>
<proteinExistence type="predicted"/>
<keyword evidence="3" id="KW-0175">Coiled coil</keyword>
<dbReference type="EMBL" id="JAKMXF010000340">
    <property type="protein sequence ID" value="KAI6647617.1"/>
    <property type="molecule type" value="Genomic_DNA"/>
</dbReference>
<dbReference type="PROSITE" id="PS50212">
    <property type="entry name" value="RASGEF_NTER"/>
    <property type="match status" value="1"/>
</dbReference>
<feature type="domain" description="N-terminal Ras-GEF" evidence="6">
    <location>
        <begin position="615"/>
        <end position="740"/>
    </location>
</feature>
<evidence type="ECO:0000256" key="1">
    <source>
        <dbReference type="ARBA" id="ARBA00022658"/>
    </source>
</evidence>
<dbReference type="SUPFAM" id="SSF48366">
    <property type="entry name" value="Ras GEF"/>
    <property type="match status" value="1"/>
</dbReference>
<keyword evidence="1 2" id="KW-0344">Guanine-nucleotide releasing factor</keyword>
<dbReference type="Gene3D" id="1.10.840.10">
    <property type="entry name" value="Ras guanine-nucleotide exchange factors catalytic domain"/>
    <property type="match status" value="1"/>
</dbReference>
<dbReference type="InterPro" id="IPR001895">
    <property type="entry name" value="RASGEF_cat_dom"/>
</dbReference>
<dbReference type="GO" id="GO:0007265">
    <property type="term" value="P:Ras protein signal transduction"/>
    <property type="evidence" value="ECO:0007669"/>
    <property type="project" value="TreeGrafter"/>
</dbReference>
<evidence type="ECO:0000256" key="3">
    <source>
        <dbReference type="SAM" id="Coils"/>
    </source>
</evidence>
<dbReference type="AlphaFoldDB" id="A0AAV7JFR8"/>
<evidence type="ECO:0000313" key="7">
    <source>
        <dbReference type="EMBL" id="KAI6647617.1"/>
    </source>
</evidence>
<dbReference type="GO" id="GO:0005085">
    <property type="term" value="F:guanyl-nucleotide exchange factor activity"/>
    <property type="evidence" value="ECO:0007669"/>
    <property type="project" value="UniProtKB-KW"/>
</dbReference>
<keyword evidence="8" id="KW-1185">Reference proteome</keyword>
<dbReference type="Pfam" id="PF00617">
    <property type="entry name" value="RasGEF"/>
    <property type="match status" value="1"/>
</dbReference>
<evidence type="ECO:0000259" key="5">
    <source>
        <dbReference type="PROSITE" id="PS50009"/>
    </source>
</evidence>
<dbReference type="GO" id="GO:0005886">
    <property type="term" value="C:plasma membrane"/>
    <property type="evidence" value="ECO:0007669"/>
    <property type="project" value="TreeGrafter"/>
</dbReference>
<dbReference type="PANTHER" id="PTHR23113:SF224">
    <property type="entry name" value="RAP GUANINE NUCLEOTIDE EXCHANGE FACTOR 1"/>
    <property type="match status" value="1"/>
</dbReference>
<name>A0AAV7JFR8_9METZ</name>
<evidence type="ECO:0000256" key="4">
    <source>
        <dbReference type="SAM" id="MobiDB-lite"/>
    </source>
</evidence>
<feature type="compositionally biased region" description="Polar residues" evidence="4">
    <location>
        <begin position="165"/>
        <end position="174"/>
    </location>
</feature>
<gene>
    <name evidence="7" type="ORF">LOD99_8691</name>
</gene>
<feature type="region of interest" description="Disordered" evidence="4">
    <location>
        <begin position="154"/>
        <end position="185"/>
    </location>
</feature>
<feature type="region of interest" description="Disordered" evidence="4">
    <location>
        <begin position="434"/>
        <end position="457"/>
    </location>
</feature>
<comment type="caution">
    <text evidence="7">The sequence shown here is derived from an EMBL/GenBank/DDBJ whole genome shotgun (WGS) entry which is preliminary data.</text>
</comment>
<reference evidence="7 8" key="1">
    <citation type="journal article" date="2023" name="BMC Biol.">
        <title>The compact genome of the sponge Oopsacas minuta (Hexactinellida) is lacking key metazoan core genes.</title>
        <authorList>
            <person name="Santini S."/>
            <person name="Schenkelaars Q."/>
            <person name="Jourda C."/>
            <person name="Duchesne M."/>
            <person name="Belahbib H."/>
            <person name="Rocher C."/>
            <person name="Selva M."/>
            <person name="Riesgo A."/>
            <person name="Vervoort M."/>
            <person name="Leys S.P."/>
            <person name="Kodjabachian L."/>
            <person name="Le Bivic A."/>
            <person name="Borchiellini C."/>
            <person name="Claverie J.M."/>
            <person name="Renard E."/>
        </authorList>
    </citation>
    <scope>NUCLEOTIDE SEQUENCE [LARGE SCALE GENOMIC DNA]</scope>
    <source>
        <strain evidence="7">SPO-2</strain>
    </source>
</reference>
<dbReference type="PANTHER" id="PTHR23113">
    <property type="entry name" value="GUANINE NUCLEOTIDE EXCHANGE FACTOR"/>
    <property type="match status" value="1"/>
</dbReference>
<evidence type="ECO:0000313" key="8">
    <source>
        <dbReference type="Proteomes" id="UP001165289"/>
    </source>
</evidence>
<accession>A0AAV7JFR8</accession>
<feature type="domain" description="Ras-GEF" evidence="5">
    <location>
        <begin position="763"/>
        <end position="988"/>
    </location>
</feature>
<dbReference type="SMART" id="SM00147">
    <property type="entry name" value="RasGEF"/>
    <property type="match status" value="1"/>
</dbReference>
<dbReference type="InterPro" id="IPR036964">
    <property type="entry name" value="RASGEF_cat_dom_sf"/>
</dbReference>
<dbReference type="InterPro" id="IPR023578">
    <property type="entry name" value="Ras_GEF_dom_sf"/>
</dbReference>
<organism evidence="7 8">
    <name type="scientific">Oopsacas minuta</name>
    <dbReference type="NCBI Taxonomy" id="111878"/>
    <lineage>
        <taxon>Eukaryota</taxon>
        <taxon>Metazoa</taxon>
        <taxon>Porifera</taxon>
        <taxon>Hexactinellida</taxon>
        <taxon>Hexasterophora</taxon>
        <taxon>Lyssacinosida</taxon>
        <taxon>Leucopsacidae</taxon>
        <taxon>Oopsacas</taxon>
    </lineage>
</organism>
<feature type="compositionally biased region" description="Polar residues" evidence="4">
    <location>
        <begin position="434"/>
        <end position="453"/>
    </location>
</feature>
<evidence type="ECO:0000256" key="2">
    <source>
        <dbReference type="PROSITE-ProRule" id="PRU00168"/>
    </source>
</evidence>
<dbReference type="InterPro" id="IPR008937">
    <property type="entry name" value="Ras-like_GEF"/>
</dbReference>
<dbReference type="InterPro" id="IPR000651">
    <property type="entry name" value="Ras-like_Gua-exchang_fac_N"/>
</dbReference>
<feature type="coiled-coil region" evidence="3">
    <location>
        <begin position="465"/>
        <end position="492"/>
    </location>
</feature>